<proteinExistence type="predicted"/>
<name>A0ACB7RRV8_HYAAI</name>
<protein>
    <submittedName>
        <fullName evidence="1">Uncharacterized protein</fullName>
    </submittedName>
</protein>
<dbReference type="Proteomes" id="UP000821845">
    <property type="component" value="Chromosome 7"/>
</dbReference>
<gene>
    <name evidence="1" type="ORF">HPB50_001171</name>
</gene>
<sequence length="144" mass="16729">MVSCALPDWLCNVSYDPALQDLLRRDEPKQDEEAESSESERSEEESSPDDSPDGESLPTEESQDKPRHRRERRRTKRRTVEAAEQPIPEGKRRFRFLLGIPGEERFCVDPKPQRNLLAFDCLPFNELAVFPRGWRCDTAPLESR</sequence>
<reference evidence="1" key="1">
    <citation type="submission" date="2020-05" db="EMBL/GenBank/DDBJ databases">
        <title>Large-scale comparative analyses of tick genomes elucidate their genetic diversity and vector capacities.</title>
        <authorList>
            <person name="Jia N."/>
            <person name="Wang J."/>
            <person name="Shi W."/>
            <person name="Du L."/>
            <person name="Sun Y."/>
            <person name="Zhan W."/>
            <person name="Jiang J."/>
            <person name="Wang Q."/>
            <person name="Zhang B."/>
            <person name="Ji P."/>
            <person name="Sakyi L.B."/>
            <person name="Cui X."/>
            <person name="Yuan T."/>
            <person name="Jiang B."/>
            <person name="Yang W."/>
            <person name="Lam T.T.-Y."/>
            <person name="Chang Q."/>
            <person name="Ding S."/>
            <person name="Wang X."/>
            <person name="Zhu J."/>
            <person name="Ruan X."/>
            <person name="Zhao L."/>
            <person name="Wei J."/>
            <person name="Que T."/>
            <person name="Du C."/>
            <person name="Cheng J."/>
            <person name="Dai P."/>
            <person name="Han X."/>
            <person name="Huang E."/>
            <person name="Gao Y."/>
            <person name="Liu J."/>
            <person name="Shao H."/>
            <person name="Ye R."/>
            <person name="Li L."/>
            <person name="Wei W."/>
            <person name="Wang X."/>
            <person name="Wang C."/>
            <person name="Yang T."/>
            <person name="Huo Q."/>
            <person name="Li W."/>
            <person name="Guo W."/>
            <person name="Chen H."/>
            <person name="Zhou L."/>
            <person name="Ni X."/>
            <person name="Tian J."/>
            <person name="Zhou Y."/>
            <person name="Sheng Y."/>
            <person name="Liu T."/>
            <person name="Pan Y."/>
            <person name="Xia L."/>
            <person name="Li J."/>
            <person name="Zhao F."/>
            <person name="Cao W."/>
        </authorList>
    </citation>
    <scope>NUCLEOTIDE SEQUENCE</scope>
    <source>
        <strain evidence="1">Hyas-2018</strain>
    </source>
</reference>
<organism evidence="1 2">
    <name type="scientific">Hyalomma asiaticum</name>
    <name type="common">Tick</name>
    <dbReference type="NCBI Taxonomy" id="266040"/>
    <lineage>
        <taxon>Eukaryota</taxon>
        <taxon>Metazoa</taxon>
        <taxon>Ecdysozoa</taxon>
        <taxon>Arthropoda</taxon>
        <taxon>Chelicerata</taxon>
        <taxon>Arachnida</taxon>
        <taxon>Acari</taxon>
        <taxon>Parasitiformes</taxon>
        <taxon>Ixodida</taxon>
        <taxon>Ixodoidea</taxon>
        <taxon>Ixodidae</taxon>
        <taxon>Hyalomminae</taxon>
        <taxon>Hyalomma</taxon>
    </lineage>
</organism>
<evidence type="ECO:0000313" key="1">
    <source>
        <dbReference type="EMBL" id="KAH6925125.1"/>
    </source>
</evidence>
<keyword evidence="2" id="KW-1185">Reference proteome</keyword>
<dbReference type="EMBL" id="CM023487">
    <property type="protein sequence ID" value="KAH6925125.1"/>
    <property type="molecule type" value="Genomic_DNA"/>
</dbReference>
<evidence type="ECO:0000313" key="2">
    <source>
        <dbReference type="Proteomes" id="UP000821845"/>
    </source>
</evidence>
<comment type="caution">
    <text evidence="1">The sequence shown here is derived from an EMBL/GenBank/DDBJ whole genome shotgun (WGS) entry which is preliminary data.</text>
</comment>
<accession>A0ACB7RRV8</accession>